<feature type="domain" description="DUF7507" evidence="2">
    <location>
        <begin position="1272"/>
        <end position="1366"/>
    </location>
</feature>
<feature type="domain" description="DUF7507" evidence="2">
    <location>
        <begin position="413"/>
        <end position="508"/>
    </location>
</feature>
<dbReference type="InterPro" id="IPR013783">
    <property type="entry name" value="Ig-like_fold"/>
</dbReference>
<feature type="domain" description="DUF7507" evidence="2">
    <location>
        <begin position="89"/>
        <end position="183"/>
    </location>
</feature>
<feature type="domain" description="DUF7507" evidence="2">
    <location>
        <begin position="304"/>
        <end position="399"/>
    </location>
</feature>
<name>A0ABS3BIT7_9BACT</name>
<dbReference type="NCBIfam" id="TIGR04131">
    <property type="entry name" value="Bac_Flav_CTERM"/>
    <property type="match status" value="1"/>
</dbReference>
<proteinExistence type="predicted"/>
<feature type="domain" description="DUF7507" evidence="2">
    <location>
        <begin position="1377"/>
        <end position="1473"/>
    </location>
</feature>
<feature type="domain" description="DUF7507" evidence="2">
    <location>
        <begin position="630"/>
        <end position="720"/>
    </location>
</feature>
<feature type="domain" description="DUF7507" evidence="2">
    <location>
        <begin position="844"/>
        <end position="938"/>
    </location>
</feature>
<dbReference type="SUPFAM" id="SSF49478">
    <property type="entry name" value="Cna protein B-type domain"/>
    <property type="match status" value="1"/>
</dbReference>
<feature type="domain" description="DUF7507" evidence="2">
    <location>
        <begin position="520"/>
        <end position="617"/>
    </location>
</feature>
<dbReference type="Pfam" id="PF24346">
    <property type="entry name" value="DUF7507"/>
    <property type="match status" value="14"/>
</dbReference>
<dbReference type="InterPro" id="IPR047589">
    <property type="entry name" value="DUF11_rpt"/>
</dbReference>
<dbReference type="Proteomes" id="UP000664698">
    <property type="component" value="Unassembled WGS sequence"/>
</dbReference>
<dbReference type="InterPro" id="IPR026341">
    <property type="entry name" value="T9SS_type_B"/>
</dbReference>
<comment type="caution">
    <text evidence="3">The sequence shown here is derived from an EMBL/GenBank/DDBJ whole genome shotgun (WGS) entry which is preliminary data.</text>
</comment>
<dbReference type="InterPro" id="IPR055354">
    <property type="entry name" value="DUF7507"/>
</dbReference>
<dbReference type="Pfam" id="PF13585">
    <property type="entry name" value="CHU_C"/>
    <property type="match status" value="1"/>
</dbReference>
<feature type="domain" description="DUF7507" evidence="2">
    <location>
        <begin position="1058"/>
        <end position="1152"/>
    </location>
</feature>
<feature type="domain" description="DUF7507" evidence="2">
    <location>
        <begin position="737"/>
        <end position="831"/>
    </location>
</feature>
<gene>
    <name evidence="3" type="ORF">J0A67_00005</name>
</gene>
<feature type="domain" description="DUF7507" evidence="2">
    <location>
        <begin position="951"/>
        <end position="1045"/>
    </location>
</feature>
<dbReference type="InterPro" id="IPR051172">
    <property type="entry name" value="Chlamydia_OmcB"/>
</dbReference>
<evidence type="ECO:0000313" key="3">
    <source>
        <dbReference type="EMBL" id="MBN7799217.1"/>
    </source>
</evidence>
<keyword evidence="4" id="KW-1185">Reference proteome</keyword>
<feature type="domain" description="DUF7507" evidence="2">
    <location>
        <begin position="1165"/>
        <end position="1259"/>
    </location>
</feature>
<dbReference type="EMBL" id="JAFKCW010000001">
    <property type="protein sequence ID" value="MBN7799217.1"/>
    <property type="molecule type" value="Genomic_DNA"/>
</dbReference>
<dbReference type="NCBIfam" id="TIGR01451">
    <property type="entry name" value="B_ant_repeat"/>
    <property type="match status" value="14"/>
</dbReference>
<protein>
    <submittedName>
        <fullName evidence="3">DUF11 domain-containing protein</fullName>
    </submittedName>
</protein>
<feature type="domain" description="DUF7507" evidence="2">
    <location>
        <begin position="2"/>
        <end position="75"/>
    </location>
</feature>
<organism evidence="3 4">
    <name type="scientific">Algoriphagus aestuariicola</name>
    <dbReference type="NCBI Taxonomy" id="1852016"/>
    <lineage>
        <taxon>Bacteria</taxon>
        <taxon>Pseudomonadati</taxon>
        <taxon>Bacteroidota</taxon>
        <taxon>Cytophagia</taxon>
        <taxon>Cytophagales</taxon>
        <taxon>Cyclobacteriaceae</taxon>
        <taxon>Algoriphagus</taxon>
    </lineage>
</organism>
<feature type="domain" description="DUF7507" evidence="2">
    <location>
        <begin position="196"/>
        <end position="292"/>
    </location>
</feature>
<dbReference type="PANTHER" id="PTHR34819">
    <property type="entry name" value="LARGE CYSTEINE-RICH PERIPLASMIC PROTEIN OMCB"/>
    <property type="match status" value="1"/>
</dbReference>
<dbReference type="Gene3D" id="2.60.40.10">
    <property type="entry name" value="Immunoglobulins"/>
    <property type="match status" value="1"/>
</dbReference>
<evidence type="ECO:0000259" key="2">
    <source>
        <dbReference type="Pfam" id="PF24346"/>
    </source>
</evidence>
<reference evidence="3 4" key="1">
    <citation type="submission" date="2021-03" db="EMBL/GenBank/DDBJ databases">
        <title>novel species isolated from a fishpond in China.</title>
        <authorList>
            <person name="Lu H."/>
            <person name="Cai Z."/>
        </authorList>
    </citation>
    <scope>NUCLEOTIDE SEQUENCE [LARGE SCALE GENOMIC DNA]</scope>
    <source>
        <strain evidence="3 4">JCM 31546</strain>
    </source>
</reference>
<evidence type="ECO:0000259" key="1">
    <source>
        <dbReference type="Pfam" id="PF01345"/>
    </source>
</evidence>
<sequence>MISYELVVTNSGNVTLTGVAVSDVGTTLDNPQVGTLAPNQSATVTGSYTITQTDIDNGSFVNTATATGLDPNSGTQTATATATVTANQTPALDLKKTASPHTYSQVGEQISYTLEIENTGNVTLTNVVVNDPLANYTSPSFTLVPGQTESVSGILTITQADLDRGFVDNVATAVGTDPNNTVLTVTAPERITAGQSPSISLSKTADRQTYDQAGDVITYTLEVENTGNVTLYGVVVTDPLRNFTSPTLPELAPGQTASYSVGLTVTQADVDAGGILNTSTATGVSPANVTVDATDDELVLANVAPALDLVKTANPKVFVNAGEVVTYTFEVSNVGNVTLTGVLLSDPLIPYNQSIGTMAPGDSQTFTATYTLTQADIDNRILINTAAVTGTAPDNSTATATDRAVIASQDFGAIEVDKVSLDQVYSTVGEQLEYEITVTNIGNVTLNNVVLTDDLTGLTQSVGTMAPGASSVYTTTYVVTQQDLDSGLITNEATATGVEATPQATPVSDKDNAVSVARRQPGIKLNKQSSTASYAQPGDVIDYTLTVTNIGNVTLDNIVLDDQLTGITQVALNDLLPGASTVIATSYTVTQADLDAGTVDNTASVSGQGPGGRTVASKDSESVPGVRAGGIQLIKTATPKLYIQAGQVINYTLEVTNTGNLTLDNVTVTDPLTGTNTNLGTLAPGAMTVVPATYTIVQSDVDNGTVTNTATAEGTDPFNTTLGTMDSEVVRAIGVSRLQLIKSADVATYDQAGDVINYTLTVTNAGNETLDNVILTDPLTGLNQSIGTMIPAQVITETESYTVNQSDIDNGAVVNVATVTATDANNTDLSDTATATVTAVQTSGIELTKTADVAIYNQVGDVITYTLTVSNTGNETLENVTLTDPLTGLNQSIGTMIPAQVITETESYTVNQSDIDNGAVVNVATVTATDANNTDLSDTASATVTAVQTSGIELTKTADVAIYNQVGDVITYTLTVSNTGNETLENVTLTDPLTGLNQSIGTMIPAQVITETESYTVNQSDIDNGSVVNVATVTATDATNSNLSDTATATVTAIQSSDIDLTKVADVTTYDQVGDVITYTLTVSNTGNETLDNVTLTDPLTGLNQAIGTLAPAQVVTVTESYTIAQSDIDSGSVVNVATVTATDATNTNLSDTATATVTAVQSSGVDLTKTADVATYDQVGDVITYTLTVSNTGNETLDNVILTDPLTGLNQSIGTMAPAQVVTVIESYTINQGDIDAGQVVNIATVTATDATNSNLSDTATETVTAIQSSGIDLTKTADVTTYDQVGDVISYTLTVTNTGNETLSNVLLTDPLSGLVETIPTMTPAESLTYTTTYTVTQSDMEAGSITNIASVTATDAIGNSVGDSDDAVVVTDAKPDIEIVKTADIDVAIASGQVITYTLLVTNTGNVDLTNVHVTDPLTGFDQTIASLAPQESTEFVTTYTITEADVASGDTVVNIAYVTAPNPIDADPLTDQDDAITRIECNGETLVTGLIYHIIGQEGLANVPVILLPGENTPGDTLISITNGNGRYQFIGVPAGDYQVKVLDQNLEITRGLRAIDGDEADITVVPCQYNPVDFRYARTGSGPVANNPFLRGFVWYDLNGDGVENEWFDADGNGDVTQNFITQGQAINVYSWEWFDLNGDGSYEGPENEGELNKAGFGNPGGQNILIKGPNGYEALETVNQLGYWKHELTQPLPYGEYEVTLVPDVVFDSRGLNLGGSGLVKVLPDPSGRLTETSATNRLVCEVTTPIVQTGVVSTENPTRFNFDYGLRCFLVDDEVNLSVEKTSFEVEIYEGDEFEYEVTLKNIGGTDATEVVLIDDLPINVAYLSDEIVTNASNAEVVSSVSGNRIIWTIPVFAADAELVIRIKVKAGDPGIITNLASVSSGETDTDEMDNQDDDVNEILPFHIPNVITPNNDGDNDTFEIQGLGKFVSNDIVIFNRFGDHVFKIENYENDWDAPGQVAGTYFYILNTVDKDGGKHEFKGWIQVIKN</sequence>
<feature type="domain" description="DUF11" evidence="1">
    <location>
        <begin position="1784"/>
        <end position="1900"/>
    </location>
</feature>
<dbReference type="InterPro" id="IPR001434">
    <property type="entry name" value="OmcB-like_DUF11"/>
</dbReference>
<dbReference type="Pfam" id="PF01345">
    <property type="entry name" value="DUF11"/>
    <property type="match status" value="1"/>
</dbReference>
<evidence type="ECO:0000313" key="4">
    <source>
        <dbReference type="Proteomes" id="UP000664698"/>
    </source>
</evidence>
<accession>A0ABS3BIT7</accession>